<evidence type="ECO:0000313" key="1">
    <source>
        <dbReference type="EMBL" id="PNF33418.1"/>
    </source>
</evidence>
<organism evidence="1 2">
    <name type="scientific">Cryptotermes secundus</name>
    <dbReference type="NCBI Taxonomy" id="105785"/>
    <lineage>
        <taxon>Eukaryota</taxon>
        <taxon>Metazoa</taxon>
        <taxon>Ecdysozoa</taxon>
        <taxon>Arthropoda</taxon>
        <taxon>Hexapoda</taxon>
        <taxon>Insecta</taxon>
        <taxon>Pterygota</taxon>
        <taxon>Neoptera</taxon>
        <taxon>Polyneoptera</taxon>
        <taxon>Dictyoptera</taxon>
        <taxon>Blattodea</taxon>
        <taxon>Blattoidea</taxon>
        <taxon>Termitoidae</taxon>
        <taxon>Kalotermitidae</taxon>
        <taxon>Cryptotermitinae</taxon>
        <taxon>Cryptotermes</taxon>
    </lineage>
</organism>
<keyword evidence="2" id="KW-1185">Reference proteome</keyword>
<accession>A0A2J7QXW1</accession>
<comment type="caution">
    <text evidence="1">The sequence shown here is derived from an EMBL/GenBank/DDBJ whole genome shotgun (WGS) entry which is preliminary data.</text>
</comment>
<dbReference type="InParanoid" id="A0A2J7QXW1"/>
<evidence type="ECO:0008006" key="3">
    <source>
        <dbReference type="Google" id="ProtNLM"/>
    </source>
</evidence>
<evidence type="ECO:0000313" key="2">
    <source>
        <dbReference type="Proteomes" id="UP000235965"/>
    </source>
</evidence>
<name>A0A2J7QXW1_9NEOP</name>
<protein>
    <recommendedName>
        <fullName evidence="3">F-box domain-containing protein</fullName>
    </recommendedName>
</protein>
<sequence>MQPFLERIQILTNLREFHFHIGCTREIIIELSKYCPLLKRLSVEGSVLVDDMCVKYMLKLRLLRSVNVSNTSLSSGRYRALLLLLPHVQEVIWSGSVDVILTNLSRSLPSVTKFDGTISDAGLLVDKLPNVKQLLLRSLTHDMSDLGELRNVTCLSIWNCSSTVISLSDALISLGETLSVLETHEVEDLNIDDIIFYCTVLNELHVNSCSTLCTRVSDCKLAHFRNLKKLKLRYNRGLSNFCSFLHFYVNLKVFHVAGMSQMNDAFFAELVGVRGFRTVTEFVVDHCGYLSMRTINLMTNNCPNLAKFGNIGSWPGVTKEEEVTFLNFVRNNNLALTVCH</sequence>
<dbReference type="OrthoDB" id="16120at2759"/>
<proteinExistence type="predicted"/>
<dbReference type="SUPFAM" id="SSF52047">
    <property type="entry name" value="RNI-like"/>
    <property type="match status" value="2"/>
</dbReference>
<gene>
    <name evidence="1" type="ORF">B7P43_G03362</name>
</gene>
<dbReference type="EMBL" id="NEVH01009371">
    <property type="protein sequence ID" value="PNF33418.1"/>
    <property type="molecule type" value="Genomic_DNA"/>
</dbReference>
<dbReference type="AlphaFoldDB" id="A0A2J7QXW1"/>
<dbReference type="Proteomes" id="UP000235965">
    <property type="component" value="Unassembled WGS sequence"/>
</dbReference>
<reference evidence="1 2" key="1">
    <citation type="submission" date="2017-12" db="EMBL/GenBank/DDBJ databases">
        <title>Hemimetabolous genomes reveal molecular basis of termite eusociality.</title>
        <authorList>
            <person name="Harrison M.C."/>
            <person name="Jongepier E."/>
            <person name="Robertson H.M."/>
            <person name="Arning N."/>
            <person name="Bitard-Feildel T."/>
            <person name="Chao H."/>
            <person name="Childers C.P."/>
            <person name="Dinh H."/>
            <person name="Doddapaneni H."/>
            <person name="Dugan S."/>
            <person name="Gowin J."/>
            <person name="Greiner C."/>
            <person name="Han Y."/>
            <person name="Hu H."/>
            <person name="Hughes D.S.T."/>
            <person name="Huylmans A.-K."/>
            <person name="Kemena C."/>
            <person name="Kremer L.P.M."/>
            <person name="Lee S.L."/>
            <person name="Lopez-Ezquerra A."/>
            <person name="Mallet L."/>
            <person name="Monroy-Kuhn J.M."/>
            <person name="Moser A."/>
            <person name="Murali S.C."/>
            <person name="Muzny D.M."/>
            <person name="Otani S."/>
            <person name="Piulachs M.-D."/>
            <person name="Poelchau M."/>
            <person name="Qu J."/>
            <person name="Schaub F."/>
            <person name="Wada-Katsumata A."/>
            <person name="Worley K.C."/>
            <person name="Xie Q."/>
            <person name="Ylla G."/>
            <person name="Poulsen M."/>
            <person name="Gibbs R.A."/>
            <person name="Schal C."/>
            <person name="Richards S."/>
            <person name="Belles X."/>
            <person name="Korb J."/>
            <person name="Bornberg-Bauer E."/>
        </authorList>
    </citation>
    <scope>NUCLEOTIDE SEQUENCE [LARGE SCALE GENOMIC DNA]</scope>
    <source>
        <tissue evidence="1">Whole body</tissue>
    </source>
</reference>
<dbReference type="InterPro" id="IPR032675">
    <property type="entry name" value="LRR_dom_sf"/>
</dbReference>
<dbReference type="Gene3D" id="3.80.10.10">
    <property type="entry name" value="Ribonuclease Inhibitor"/>
    <property type="match status" value="1"/>
</dbReference>
<dbReference type="STRING" id="105785.A0A2J7QXW1"/>